<protein>
    <recommendedName>
        <fullName evidence="17">Potassium channel domain-containing protein</fullName>
    </recommendedName>
</protein>
<keyword evidence="16" id="KW-1185">Reference proteome</keyword>
<comment type="caution">
    <text evidence="15">The sequence shown here is derived from an EMBL/GenBank/DDBJ whole genome shotgun (WGS) entry which is preliminary data.</text>
</comment>
<evidence type="ECO:0008006" key="17">
    <source>
        <dbReference type="Google" id="ProtNLM"/>
    </source>
</evidence>
<reference evidence="15" key="1">
    <citation type="submission" date="2020-12" db="EMBL/GenBank/DDBJ databases">
        <authorList>
            <person name="Iha C."/>
        </authorList>
    </citation>
    <scope>NUCLEOTIDE SEQUENCE</scope>
</reference>
<dbReference type="InterPro" id="IPR041647">
    <property type="entry name" value="IRK_C"/>
</dbReference>
<dbReference type="EMBL" id="CAJHUC010001503">
    <property type="protein sequence ID" value="CAD7701343.1"/>
    <property type="molecule type" value="Genomic_DNA"/>
</dbReference>
<evidence type="ECO:0000259" key="14">
    <source>
        <dbReference type="Pfam" id="PF17655"/>
    </source>
</evidence>
<gene>
    <name evidence="15" type="ORF">OSTQU699_LOCUS6702</name>
</gene>
<name>A0A8S1J6L4_9CHLO</name>
<keyword evidence="9 12" id="KW-0472">Membrane</keyword>
<evidence type="ECO:0000259" key="13">
    <source>
        <dbReference type="Pfam" id="PF07885"/>
    </source>
</evidence>
<evidence type="ECO:0000256" key="11">
    <source>
        <dbReference type="RuleBase" id="RU003822"/>
    </source>
</evidence>
<dbReference type="Gene3D" id="2.60.40.1400">
    <property type="entry name" value="G protein-activated inward rectifier potassium channel 1"/>
    <property type="match status" value="1"/>
</dbReference>
<dbReference type="GO" id="GO:0005886">
    <property type="term" value="C:plasma membrane"/>
    <property type="evidence" value="ECO:0007669"/>
    <property type="project" value="TreeGrafter"/>
</dbReference>
<keyword evidence="3 11" id="KW-0633">Potassium transport</keyword>
<dbReference type="SUPFAM" id="SSF81324">
    <property type="entry name" value="Voltage-gated potassium channels"/>
    <property type="match status" value="1"/>
</dbReference>
<comment type="subcellular location">
    <subcellularLocation>
        <location evidence="1 11">Membrane</location>
        <topology evidence="1 11">Multi-pass membrane protein</topology>
    </subcellularLocation>
</comment>
<keyword evidence="2 11" id="KW-0813">Transport</keyword>
<evidence type="ECO:0000256" key="12">
    <source>
        <dbReference type="SAM" id="Phobius"/>
    </source>
</evidence>
<dbReference type="InterPro" id="IPR016449">
    <property type="entry name" value="K_chnl_inward-rec_Kir"/>
</dbReference>
<feature type="domain" description="Inward rectifier potassium channel C-terminal" evidence="14">
    <location>
        <begin position="172"/>
        <end position="328"/>
    </location>
</feature>
<organism evidence="15 16">
    <name type="scientific">Ostreobium quekettii</name>
    <dbReference type="NCBI Taxonomy" id="121088"/>
    <lineage>
        <taxon>Eukaryota</taxon>
        <taxon>Viridiplantae</taxon>
        <taxon>Chlorophyta</taxon>
        <taxon>core chlorophytes</taxon>
        <taxon>Ulvophyceae</taxon>
        <taxon>TCBD clade</taxon>
        <taxon>Bryopsidales</taxon>
        <taxon>Ostreobineae</taxon>
        <taxon>Ostreobiaceae</taxon>
        <taxon>Ostreobium</taxon>
    </lineage>
</organism>
<dbReference type="GO" id="GO:0034702">
    <property type="term" value="C:monoatomic ion channel complex"/>
    <property type="evidence" value="ECO:0007669"/>
    <property type="project" value="UniProtKB-KW"/>
</dbReference>
<proteinExistence type="inferred from homology"/>
<evidence type="ECO:0000256" key="7">
    <source>
        <dbReference type="ARBA" id="ARBA00022989"/>
    </source>
</evidence>
<evidence type="ECO:0000256" key="6">
    <source>
        <dbReference type="ARBA" id="ARBA00022958"/>
    </source>
</evidence>
<comment type="similarity">
    <text evidence="11">Belongs to the inward rectifier-type potassium channel (TC 1.A.2.1) family.</text>
</comment>
<evidence type="ECO:0000256" key="2">
    <source>
        <dbReference type="ARBA" id="ARBA00022448"/>
    </source>
</evidence>
<evidence type="ECO:0000256" key="5">
    <source>
        <dbReference type="ARBA" id="ARBA00022882"/>
    </source>
</evidence>
<feature type="transmembrane region" description="Helical" evidence="12">
    <location>
        <begin position="138"/>
        <end position="162"/>
    </location>
</feature>
<dbReference type="InterPro" id="IPR014756">
    <property type="entry name" value="Ig_E-set"/>
</dbReference>
<evidence type="ECO:0000256" key="3">
    <source>
        <dbReference type="ARBA" id="ARBA00022538"/>
    </source>
</evidence>
<feature type="transmembrane region" description="Helical" evidence="12">
    <location>
        <begin position="72"/>
        <end position="95"/>
    </location>
</feature>
<keyword evidence="7 12" id="KW-1133">Transmembrane helix</keyword>
<dbReference type="Proteomes" id="UP000708148">
    <property type="component" value="Unassembled WGS sequence"/>
</dbReference>
<dbReference type="SUPFAM" id="SSF81296">
    <property type="entry name" value="E set domains"/>
    <property type="match status" value="1"/>
</dbReference>
<keyword evidence="5 11" id="KW-0851">Voltage-gated channel</keyword>
<dbReference type="InterPro" id="IPR013518">
    <property type="entry name" value="K_chnl_inward-rec_Kir_cyto"/>
</dbReference>
<keyword evidence="4 11" id="KW-0812">Transmembrane</keyword>
<evidence type="ECO:0000256" key="1">
    <source>
        <dbReference type="ARBA" id="ARBA00004141"/>
    </source>
</evidence>
<dbReference type="PANTHER" id="PTHR11767:SF102">
    <property type="entry name" value="INWARDLY RECTIFYING POTASSIUM CHANNEL 1, ISOFORM F"/>
    <property type="match status" value="1"/>
</dbReference>
<evidence type="ECO:0000256" key="9">
    <source>
        <dbReference type="ARBA" id="ARBA00023136"/>
    </source>
</evidence>
<keyword evidence="8 11" id="KW-0406">Ion transport</keyword>
<dbReference type="Pfam" id="PF07885">
    <property type="entry name" value="Ion_trans_2"/>
    <property type="match status" value="1"/>
</dbReference>
<dbReference type="GO" id="GO:1990573">
    <property type="term" value="P:potassium ion import across plasma membrane"/>
    <property type="evidence" value="ECO:0007669"/>
    <property type="project" value="TreeGrafter"/>
</dbReference>
<feature type="domain" description="Potassium channel" evidence="13">
    <location>
        <begin position="85"/>
        <end position="163"/>
    </location>
</feature>
<dbReference type="GO" id="GO:0034765">
    <property type="term" value="P:regulation of monoatomic ion transmembrane transport"/>
    <property type="evidence" value="ECO:0007669"/>
    <property type="project" value="TreeGrafter"/>
</dbReference>
<evidence type="ECO:0000256" key="10">
    <source>
        <dbReference type="ARBA" id="ARBA00023303"/>
    </source>
</evidence>
<dbReference type="Gene3D" id="1.10.287.70">
    <property type="match status" value="1"/>
</dbReference>
<evidence type="ECO:0000313" key="15">
    <source>
        <dbReference type="EMBL" id="CAD7701343.1"/>
    </source>
</evidence>
<dbReference type="Pfam" id="PF17655">
    <property type="entry name" value="IRK_C"/>
    <property type="match status" value="1"/>
</dbReference>
<accession>A0A8S1J6L4</accession>
<dbReference type="PANTHER" id="PTHR11767">
    <property type="entry name" value="INWARD RECTIFIER POTASSIUM CHANNEL"/>
    <property type="match status" value="1"/>
</dbReference>
<dbReference type="OrthoDB" id="273257at2759"/>
<evidence type="ECO:0000313" key="16">
    <source>
        <dbReference type="Proteomes" id="UP000708148"/>
    </source>
</evidence>
<evidence type="ECO:0000256" key="4">
    <source>
        <dbReference type="ARBA" id="ARBA00022692"/>
    </source>
</evidence>
<dbReference type="AlphaFoldDB" id="A0A8S1J6L4"/>
<evidence type="ECO:0000256" key="8">
    <source>
        <dbReference type="ARBA" id="ARBA00023065"/>
    </source>
</evidence>
<keyword evidence="10 11" id="KW-0407">Ion channel</keyword>
<sequence>MAQQHLTQHMRKLREFPKLVRSMSSHLSLPVLNLSESSSSGPQNPKWTVLGVKRCIADDFQHMGIEMEWPNLCAFVASVYMAVSLVFALGFYYLLKSGGHHFSGELSGQMTEFEECFWTSVANVVTIGYGTLVPASRAAYTLATLEHFAGILMSALLLGIVVTKASIPTSKIVFSDVMLMTKRNGVPVLIFRVANTRGNFLLSPDIRVSFFKHVATKEGEQVCIGSTLEFTQPPVMAPCFNLVHRINKDSPLYGMSYDDILQSDGNISASMGATDDQSLQNLYARKMWSVRENLKYDQRFVDVLKGQKGQKCSKVLDMENFHKYIPIKGAADFLERLPSLKEDPSQGPEEKSKDM</sequence>
<dbReference type="InterPro" id="IPR013099">
    <property type="entry name" value="K_chnl_dom"/>
</dbReference>
<keyword evidence="6 11" id="KW-0630">Potassium</keyword>
<dbReference type="GO" id="GO:0005242">
    <property type="term" value="F:inward rectifier potassium channel activity"/>
    <property type="evidence" value="ECO:0007669"/>
    <property type="project" value="InterPro"/>
</dbReference>